<dbReference type="PANTHER" id="PTHR43283:SF3">
    <property type="entry name" value="BETA-LACTAMASE FAMILY PROTEIN (AFU_ORTHOLOGUE AFUA_5G07500)"/>
    <property type="match status" value="1"/>
</dbReference>
<dbReference type="PANTHER" id="PTHR43283">
    <property type="entry name" value="BETA-LACTAMASE-RELATED"/>
    <property type="match status" value="1"/>
</dbReference>
<evidence type="ECO:0000259" key="1">
    <source>
        <dbReference type="Pfam" id="PF00144"/>
    </source>
</evidence>
<proteinExistence type="predicted"/>
<dbReference type="Gene3D" id="3.40.710.10">
    <property type="entry name" value="DD-peptidase/beta-lactamase superfamily"/>
    <property type="match status" value="1"/>
</dbReference>
<dbReference type="Pfam" id="PF00144">
    <property type="entry name" value="Beta-lactamase"/>
    <property type="match status" value="1"/>
</dbReference>
<keyword evidence="3" id="KW-1185">Reference proteome</keyword>
<name>A0ABV5K8Q1_9ACTN</name>
<dbReference type="RefSeq" id="WP_140008070.1">
    <property type="nucleotide sequence ID" value="NZ_JBHMDG010000008.1"/>
</dbReference>
<organism evidence="2 3">
    <name type="scientific">Nocardioides plantarum</name>
    <dbReference type="NCBI Taxonomy" id="29299"/>
    <lineage>
        <taxon>Bacteria</taxon>
        <taxon>Bacillati</taxon>
        <taxon>Actinomycetota</taxon>
        <taxon>Actinomycetes</taxon>
        <taxon>Propionibacteriales</taxon>
        <taxon>Nocardioidaceae</taxon>
        <taxon>Nocardioides</taxon>
    </lineage>
</organism>
<sequence length="462" mass="49712">MTALEDVDTWIAEQLPLLIEKYDVPGAAVAVLAGGEVIDHAAGLLSRTTEVEATVDSVFQIGSITKVWTATLVMQLVDEGALDLDVPIRTYLPEFAIADESVAEKITTRQLLKHTAGFEGDIFTDTGSGDDCVEKYLAVLHEVPQLFPPDTMFSYNNAGYCVLGRLVEVLRGKPYDVSLREHLITPLGLTHTATDPYEAILFRAAVGHLQPEPDAPAQAAPVWALTRSNIPAGSMLAMRPRDLVAFARMHLDGGTAADGTRVLEAATVAAMQVPQVELPDLGLMGTHWGLGWELFETPDGVLVGHDGNTIGQAAFLRVVPEKGVVIALLTNGGDAFSLYRDLYSHLLSELADVTLPALPAPPTEPETIDASRYVGTYSAEVFDIDVTQDDAGRIWMDLTPSGIAEELGEKAERKELVHYAGDSLIPVEADRGMFMPHAFLGDDGDGHALYLHVGRAVRRAGA</sequence>
<dbReference type="Proteomes" id="UP001589750">
    <property type="component" value="Unassembled WGS sequence"/>
</dbReference>
<gene>
    <name evidence="2" type="ORF">ACFFRI_06890</name>
</gene>
<dbReference type="EMBL" id="JBHMDG010000008">
    <property type="protein sequence ID" value="MFB9312767.1"/>
    <property type="molecule type" value="Genomic_DNA"/>
</dbReference>
<protein>
    <submittedName>
        <fullName evidence="2">Serine hydrolase</fullName>
    </submittedName>
</protein>
<evidence type="ECO:0000313" key="2">
    <source>
        <dbReference type="EMBL" id="MFB9312767.1"/>
    </source>
</evidence>
<accession>A0ABV5K8Q1</accession>
<comment type="caution">
    <text evidence="2">The sequence shown here is derived from an EMBL/GenBank/DDBJ whole genome shotgun (WGS) entry which is preliminary data.</text>
</comment>
<reference evidence="2 3" key="1">
    <citation type="submission" date="2024-09" db="EMBL/GenBank/DDBJ databases">
        <authorList>
            <person name="Sun Q."/>
            <person name="Mori K."/>
        </authorList>
    </citation>
    <scope>NUCLEOTIDE SEQUENCE [LARGE SCALE GENOMIC DNA]</scope>
    <source>
        <strain evidence="2 3">JCM 9626</strain>
    </source>
</reference>
<dbReference type="InterPro" id="IPR001466">
    <property type="entry name" value="Beta-lactam-related"/>
</dbReference>
<dbReference type="SUPFAM" id="SSF56601">
    <property type="entry name" value="beta-lactamase/transpeptidase-like"/>
    <property type="match status" value="1"/>
</dbReference>
<dbReference type="InterPro" id="IPR012338">
    <property type="entry name" value="Beta-lactam/transpept-like"/>
</dbReference>
<dbReference type="InterPro" id="IPR050789">
    <property type="entry name" value="Diverse_Enzym_Activities"/>
</dbReference>
<keyword evidence="2" id="KW-0378">Hydrolase</keyword>
<feature type="domain" description="Beta-lactamase-related" evidence="1">
    <location>
        <begin position="20"/>
        <end position="334"/>
    </location>
</feature>
<evidence type="ECO:0000313" key="3">
    <source>
        <dbReference type="Proteomes" id="UP001589750"/>
    </source>
</evidence>
<dbReference type="GO" id="GO:0016787">
    <property type="term" value="F:hydrolase activity"/>
    <property type="evidence" value="ECO:0007669"/>
    <property type="project" value="UniProtKB-KW"/>
</dbReference>